<gene>
    <name evidence="1" type="ORF">J2S37_002354</name>
</gene>
<name>A0ABU2BB28_9CORY</name>
<evidence type="ECO:0000313" key="1">
    <source>
        <dbReference type="EMBL" id="MDR7355816.1"/>
    </source>
</evidence>
<dbReference type="EMBL" id="JAVDYF010000001">
    <property type="protein sequence ID" value="MDR7355816.1"/>
    <property type="molecule type" value="Genomic_DNA"/>
</dbReference>
<accession>A0ABU2BB28</accession>
<proteinExistence type="predicted"/>
<evidence type="ECO:0008006" key="3">
    <source>
        <dbReference type="Google" id="ProtNLM"/>
    </source>
</evidence>
<sequence>MTLTTMVAVVTAVVVTVLVFWASSTANRLHRLHVRTEAALNALQAALDRRCAVLAALYPQHWLLAHEAESVSLDYQSLELRAEKERAVASAIAQLGQELPPAIVDAEARVQLAHRFYNDAVTDTRHLRVQPVVRVLRLGGTARLPEYFTLAV</sequence>
<comment type="caution">
    <text evidence="1">The sequence shown here is derived from an EMBL/GenBank/DDBJ whole genome shotgun (WGS) entry which is preliminary data.</text>
</comment>
<evidence type="ECO:0000313" key="2">
    <source>
        <dbReference type="Proteomes" id="UP001183619"/>
    </source>
</evidence>
<keyword evidence="2" id="KW-1185">Reference proteome</keyword>
<dbReference type="SUPFAM" id="SSF140478">
    <property type="entry name" value="LemA-like"/>
    <property type="match status" value="1"/>
</dbReference>
<organism evidence="1 2">
    <name type="scientific">Corynebacterium felinum</name>
    <dbReference type="NCBI Taxonomy" id="131318"/>
    <lineage>
        <taxon>Bacteria</taxon>
        <taxon>Bacillati</taxon>
        <taxon>Actinomycetota</taxon>
        <taxon>Actinomycetes</taxon>
        <taxon>Mycobacteriales</taxon>
        <taxon>Corynebacteriaceae</taxon>
        <taxon>Corynebacterium</taxon>
    </lineage>
</organism>
<protein>
    <recommendedName>
        <fullName evidence="3">LemA family protein</fullName>
    </recommendedName>
</protein>
<reference evidence="1 2" key="1">
    <citation type="submission" date="2023-07" db="EMBL/GenBank/DDBJ databases">
        <title>Sequencing the genomes of 1000 actinobacteria strains.</title>
        <authorList>
            <person name="Klenk H.-P."/>
        </authorList>
    </citation>
    <scope>NUCLEOTIDE SEQUENCE [LARGE SCALE GENOMIC DNA]</scope>
    <source>
        <strain evidence="1 2">DSM 44508</strain>
    </source>
</reference>
<dbReference type="Proteomes" id="UP001183619">
    <property type="component" value="Unassembled WGS sequence"/>
</dbReference>
<dbReference type="InterPro" id="IPR023353">
    <property type="entry name" value="LemA-like_dom_sf"/>
</dbReference>